<dbReference type="PANTHER" id="PTHR28366">
    <property type="entry name" value="CHROMOSOME 1 OPEN READING FRAME 131"/>
    <property type="match status" value="1"/>
</dbReference>
<dbReference type="InterPro" id="IPR052852">
    <property type="entry name" value="SSU_Processome_Comp"/>
</dbReference>
<protein>
    <submittedName>
        <fullName evidence="3">NUC153 domain-containing protein</fullName>
    </submittedName>
</protein>
<dbReference type="Pfam" id="PF15375">
    <property type="entry name" value="FSAF1"/>
    <property type="match status" value="1"/>
</dbReference>
<dbReference type="InterPro" id="IPR027973">
    <property type="entry name" value="FSAF1-like"/>
</dbReference>
<reference evidence="3" key="1">
    <citation type="submission" date="2016-06" db="UniProtKB">
        <authorList>
            <consortium name="WormBaseParasite"/>
        </authorList>
    </citation>
    <scope>IDENTIFICATION</scope>
</reference>
<organism evidence="3">
    <name type="scientific">Gongylonema pulchrum</name>
    <dbReference type="NCBI Taxonomy" id="637853"/>
    <lineage>
        <taxon>Eukaryota</taxon>
        <taxon>Metazoa</taxon>
        <taxon>Ecdysozoa</taxon>
        <taxon>Nematoda</taxon>
        <taxon>Chromadorea</taxon>
        <taxon>Rhabditida</taxon>
        <taxon>Spirurina</taxon>
        <taxon>Spiruromorpha</taxon>
        <taxon>Spiruroidea</taxon>
        <taxon>Gongylonematidae</taxon>
        <taxon>Gongylonema</taxon>
    </lineage>
</organism>
<dbReference type="AlphaFoldDB" id="A0A183EJY0"/>
<name>A0A183EJY0_9BILA</name>
<dbReference type="Proteomes" id="UP000271098">
    <property type="component" value="Unassembled WGS sequence"/>
</dbReference>
<keyword evidence="2" id="KW-1185">Reference proteome</keyword>
<evidence type="ECO:0000313" key="3">
    <source>
        <dbReference type="WBParaSite" id="GPUH_0002129601-mRNA-1"/>
    </source>
</evidence>
<dbReference type="OrthoDB" id="10067479at2759"/>
<evidence type="ECO:0000313" key="2">
    <source>
        <dbReference type="Proteomes" id="UP000271098"/>
    </source>
</evidence>
<dbReference type="EMBL" id="UYRT01092194">
    <property type="protein sequence ID" value="VDN37888.1"/>
    <property type="molecule type" value="Genomic_DNA"/>
</dbReference>
<reference evidence="1 2" key="2">
    <citation type="submission" date="2018-11" db="EMBL/GenBank/DDBJ databases">
        <authorList>
            <consortium name="Pathogen Informatics"/>
        </authorList>
    </citation>
    <scope>NUCLEOTIDE SEQUENCE [LARGE SCALE GENOMIC DNA]</scope>
</reference>
<gene>
    <name evidence="1" type="ORF">GPUH_LOCUS21272</name>
</gene>
<proteinExistence type="predicted"/>
<dbReference type="WBParaSite" id="GPUH_0002129601-mRNA-1">
    <property type="protein sequence ID" value="GPUH_0002129601-mRNA-1"/>
    <property type="gene ID" value="GPUH_0002129601"/>
</dbReference>
<sequence length="134" mass="15172">MWMRQGGGIVTFAAPSSSAAEQRPAKKAPKKILKSALKNSDEKVISLKKVTFDVEKFAADECDDIEERDEARARLAIKLGAQPPKSRFVNYKQLKEELSTRKLAQPEFDKLSALKAMKKLSMKNRAKTKKIRRH</sequence>
<accession>A0A183EJY0</accession>
<dbReference type="PANTHER" id="PTHR28366:SF1">
    <property type="entry name" value="CHROMOSOME 1 OPEN READING FRAME 131"/>
    <property type="match status" value="1"/>
</dbReference>
<evidence type="ECO:0000313" key="1">
    <source>
        <dbReference type="EMBL" id="VDN37888.1"/>
    </source>
</evidence>